<evidence type="ECO:0000313" key="3">
    <source>
        <dbReference type="Proteomes" id="UP000241074"/>
    </source>
</evidence>
<dbReference type="GO" id="GO:0004061">
    <property type="term" value="F:arylformamidase activity"/>
    <property type="evidence" value="ECO:0007669"/>
    <property type="project" value="InterPro"/>
</dbReference>
<dbReference type="KEGG" id="xba:C7S18_20645"/>
<dbReference type="GO" id="GO:0019441">
    <property type="term" value="P:L-tryptophan catabolic process to kynurenine"/>
    <property type="evidence" value="ECO:0007669"/>
    <property type="project" value="InterPro"/>
</dbReference>
<protein>
    <submittedName>
        <fullName evidence="2">Cyclase</fullName>
    </submittedName>
</protein>
<keyword evidence="3" id="KW-1185">Reference proteome</keyword>
<organism evidence="2 3">
    <name type="scientific">Ahniella affigens</name>
    <dbReference type="NCBI Taxonomy" id="2021234"/>
    <lineage>
        <taxon>Bacteria</taxon>
        <taxon>Pseudomonadati</taxon>
        <taxon>Pseudomonadota</taxon>
        <taxon>Gammaproteobacteria</taxon>
        <taxon>Lysobacterales</taxon>
        <taxon>Rhodanobacteraceae</taxon>
        <taxon>Ahniella</taxon>
    </lineage>
</organism>
<dbReference type="Pfam" id="PF04199">
    <property type="entry name" value="Cyclase"/>
    <property type="match status" value="1"/>
</dbReference>
<proteinExistence type="predicted"/>
<dbReference type="Proteomes" id="UP000241074">
    <property type="component" value="Chromosome"/>
</dbReference>
<feature type="signal peptide" evidence="1">
    <location>
        <begin position="1"/>
        <end position="23"/>
    </location>
</feature>
<dbReference type="PANTHER" id="PTHR31118:SF12">
    <property type="entry name" value="CYCLASE-LIKE PROTEIN 2"/>
    <property type="match status" value="1"/>
</dbReference>
<sequence length="265" mass="28179">MSVLHRSVWCPIILALAATSASAIDLDQATVLDLSHPFNSQTLYWPTSPSQFELKTLAHGQTDGGFFYSSNSFCSPEHGGTHLDAPIHFAEHGKTADQLDLAQLIGPAVVIDVREQVAKNPDYALTADDITAFEANHGKLAAGTIVLLQTGYSKHYPNRKAYFGDDTPNDASKLHFPSYGPDAATLLVDKRHVAVLGVDTASIDIGQSKDFQVHRIAAAKNVAGLENLNGLDRLPPVGASVVALPMKIEGGSGGPVRVIALLPPK</sequence>
<dbReference type="RefSeq" id="WP_106893347.1">
    <property type="nucleotide sequence ID" value="NZ_CP027860.1"/>
</dbReference>
<keyword evidence="1" id="KW-0732">Signal</keyword>
<dbReference type="InterPro" id="IPR037175">
    <property type="entry name" value="KFase_sf"/>
</dbReference>
<accession>A0A2P1PX55</accession>
<dbReference type="EMBL" id="CP027860">
    <property type="protein sequence ID" value="AVP99429.1"/>
    <property type="molecule type" value="Genomic_DNA"/>
</dbReference>
<dbReference type="SUPFAM" id="SSF102198">
    <property type="entry name" value="Putative cyclase"/>
    <property type="match status" value="1"/>
</dbReference>
<evidence type="ECO:0000256" key="1">
    <source>
        <dbReference type="SAM" id="SignalP"/>
    </source>
</evidence>
<name>A0A2P1PX55_9GAMM</name>
<dbReference type="OrthoDB" id="7067800at2"/>
<dbReference type="InterPro" id="IPR007325">
    <property type="entry name" value="KFase/CYL"/>
</dbReference>
<reference evidence="2 3" key="1">
    <citation type="submission" date="2018-03" db="EMBL/GenBank/DDBJ databases">
        <title>Ahniella affigens gen. nov., sp. nov., a gammaproteobacterium isolated from sandy soil near a stream.</title>
        <authorList>
            <person name="Ko Y."/>
            <person name="Kim J.-H."/>
        </authorList>
    </citation>
    <scope>NUCLEOTIDE SEQUENCE [LARGE SCALE GENOMIC DNA]</scope>
    <source>
        <strain evidence="2 3">D13</strain>
    </source>
</reference>
<evidence type="ECO:0000313" key="2">
    <source>
        <dbReference type="EMBL" id="AVP99429.1"/>
    </source>
</evidence>
<dbReference type="PANTHER" id="PTHR31118">
    <property type="entry name" value="CYCLASE-LIKE PROTEIN 2"/>
    <property type="match status" value="1"/>
</dbReference>
<reference evidence="2 3" key="2">
    <citation type="submission" date="2018-03" db="EMBL/GenBank/DDBJ databases">
        <authorList>
            <person name="Keele B.F."/>
        </authorList>
    </citation>
    <scope>NUCLEOTIDE SEQUENCE [LARGE SCALE GENOMIC DNA]</scope>
    <source>
        <strain evidence="2 3">D13</strain>
    </source>
</reference>
<gene>
    <name evidence="2" type="ORF">C7S18_20645</name>
</gene>
<dbReference type="Gene3D" id="3.50.30.50">
    <property type="entry name" value="Putative cyclase"/>
    <property type="match status" value="1"/>
</dbReference>
<feature type="chain" id="PRO_5015121999" evidence="1">
    <location>
        <begin position="24"/>
        <end position="265"/>
    </location>
</feature>
<dbReference type="AlphaFoldDB" id="A0A2P1PX55"/>